<evidence type="ECO:0000313" key="5">
    <source>
        <dbReference type="EMBL" id="ETP37706.1"/>
    </source>
</evidence>
<dbReference type="EMBL" id="ANIY01003000">
    <property type="protein sequence ID" value="ETP37706.1"/>
    <property type="molecule type" value="Genomic_DNA"/>
</dbReference>
<dbReference type="Proteomes" id="UP000018948">
    <property type="component" value="Unassembled WGS sequence"/>
</dbReference>
<feature type="compositionally biased region" description="Polar residues" evidence="3">
    <location>
        <begin position="1"/>
        <end position="26"/>
    </location>
</feature>
<gene>
    <name evidence="5" type="ORF">F442_14539</name>
</gene>
<dbReference type="AlphaFoldDB" id="W2YRZ4"/>
<feature type="domain" description="DDE Tnp4" evidence="4">
    <location>
        <begin position="224"/>
        <end position="375"/>
    </location>
</feature>
<accession>W2YRZ4</accession>
<evidence type="ECO:0000256" key="2">
    <source>
        <dbReference type="ARBA" id="ARBA00022723"/>
    </source>
</evidence>
<dbReference type="Pfam" id="PF13359">
    <property type="entry name" value="DDE_Tnp_4"/>
    <property type="match status" value="1"/>
</dbReference>
<feature type="region of interest" description="Disordered" evidence="3">
    <location>
        <begin position="1"/>
        <end position="69"/>
    </location>
</feature>
<evidence type="ECO:0000259" key="4">
    <source>
        <dbReference type="Pfam" id="PF13359"/>
    </source>
</evidence>
<comment type="caution">
    <text evidence="5">The sequence shown here is derived from an EMBL/GenBank/DDBJ whole genome shotgun (WGS) entry which is preliminary data.</text>
</comment>
<sequence>MPSRQSPATSRTPTLATSSLQSPTLPRSQGRSTSPASSASSRSVAAARSRSVRAEPTRSRAASSSRSSRAHLQSMLEILEDREEARLEELNRYSDEVDVNNTEPTSTCTIFDGIYRDGGTKAVLTNFSPSEINTLWFSVRGHVHRYWNVGRGRRSTFAAKDVFFMLLVVFKVKTPTFIKAITGFIEVVTPKLYEEWVTSQLDVTTKRALVTSGHTFNNFPCAFAKHKLYGFKVEVSVNPRGLAINCIRHARGNTADITVFRNNQAFHQQARRKAEENQRLPDNGPLHSDYPEEWAVLADKGYQGLDAHLRCIHPKKGNQLNPEEVRQNGRISSDRVIVENFFGRICGLWRVCAEKFRWSEAFYDDIFHICVSLTNYHVTLHPLREQNGTCYRQYQNRLLAIGAEMKKRRRLNQERYRRNQRLRHQMQLDDHPVHSDFEIGSDLSEAESDTTQMPR</sequence>
<comment type="cofactor">
    <cofactor evidence="1">
        <name>a divalent metal cation</name>
        <dbReference type="ChEBI" id="CHEBI:60240"/>
    </cofactor>
</comment>
<proteinExistence type="predicted"/>
<evidence type="ECO:0000313" key="6">
    <source>
        <dbReference type="Proteomes" id="UP000018948"/>
    </source>
</evidence>
<evidence type="ECO:0000256" key="3">
    <source>
        <dbReference type="SAM" id="MobiDB-lite"/>
    </source>
</evidence>
<protein>
    <recommendedName>
        <fullName evidence="4">DDE Tnp4 domain-containing protein</fullName>
    </recommendedName>
</protein>
<reference evidence="5 6" key="1">
    <citation type="submission" date="2013-11" db="EMBL/GenBank/DDBJ databases">
        <title>The Genome Sequence of Phytophthora parasitica P10297.</title>
        <authorList>
            <consortium name="The Broad Institute Genomics Platform"/>
            <person name="Russ C."/>
            <person name="Tyler B."/>
            <person name="Panabieres F."/>
            <person name="Shan W."/>
            <person name="Tripathy S."/>
            <person name="Grunwald N."/>
            <person name="Machado M."/>
            <person name="Johnson C.S."/>
            <person name="Walker B."/>
            <person name="Young S.K."/>
            <person name="Zeng Q."/>
            <person name="Gargeya S."/>
            <person name="Fitzgerald M."/>
            <person name="Haas B."/>
            <person name="Abouelleil A."/>
            <person name="Allen A.W."/>
            <person name="Alvarado L."/>
            <person name="Arachchi H.M."/>
            <person name="Berlin A.M."/>
            <person name="Chapman S.B."/>
            <person name="Gainer-Dewar J."/>
            <person name="Goldberg J."/>
            <person name="Griggs A."/>
            <person name="Gujja S."/>
            <person name="Hansen M."/>
            <person name="Howarth C."/>
            <person name="Imamovic A."/>
            <person name="Ireland A."/>
            <person name="Larimer J."/>
            <person name="McCowan C."/>
            <person name="Murphy C."/>
            <person name="Pearson M."/>
            <person name="Poon T.W."/>
            <person name="Priest M."/>
            <person name="Roberts A."/>
            <person name="Saif S."/>
            <person name="Shea T."/>
            <person name="Sisk P."/>
            <person name="Sykes S."/>
            <person name="Wortman J."/>
            <person name="Nusbaum C."/>
            <person name="Birren B."/>
        </authorList>
    </citation>
    <scope>NUCLEOTIDE SEQUENCE [LARGE SCALE GENOMIC DNA]</scope>
    <source>
        <strain evidence="5 6">P10297</strain>
    </source>
</reference>
<dbReference type="InterPro" id="IPR027806">
    <property type="entry name" value="HARBI1_dom"/>
</dbReference>
<organism evidence="5 6">
    <name type="scientific">Phytophthora nicotianae P10297</name>
    <dbReference type="NCBI Taxonomy" id="1317064"/>
    <lineage>
        <taxon>Eukaryota</taxon>
        <taxon>Sar</taxon>
        <taxon>Stramenopiles</taxon>
        <taxon>Oomycota</taxon>
        <taxon>Peronosporomycetes</taxon>
        <taxon>Peronosporales</taxon>
        <taxon>Peronosporaceae</taxon>
        <taxon>Phytophthora</taxon>
    </lineage>
</organism>
<name>W2YRZ4_PHYNI</name>
<dbReference type="GO" id="GO:0046872">
    <property type="term" value="F:metal ion binding"/>
    <property type="evidence" value="ECO:0007669"/>
    <property type="project" value="UniProtKB-KW"/>
</dbReference>
<evidence type="ECO:0000256" key="1">
    <source>
        <dbReference type="ARBA" id="ARBA00001968"/>
    </source>
</evidence>
<feature type="compositionally biased region" description="Low complexity" evidence="3">
    <location>
        <begin position="27"/>
        <end position="49"/>
    </location>
</feature>
<keyword evidence="2" id="KW-0479">Metal-binding</keyword>